<evidence type="ECO:0000256" key="1">
    <source>
        <dbReference type="SAM" id="Phobius"/>
    </source>
</evidence>
<keyword evidence="1" id="KW-1133">Transmembrane helix</keyword>
<accession>A0A8H5F3B6</accession>
<dbReference type="Pfam" id="PF20151">
    <property type="entry name" value="DUF6533"/>
    <property type="match status" value="1"/>
</dbReference>
<keyword evidence="1" id="KW-0812">Transmembrane</keyword>
<feature type="domain" description="DUF6533" evidence="2">
    <location>
        <begin position="22"/>
        <end position="67"/>
    </location>
</feature>
<feature type="transmembrane region" description="Helical" evidence="1">
    <location>
        <begin position="51"/>
        <end position="73"/>
    </location>
</feature>
<dbReference type="EMBL" id="JAACJJ010000028">
    <property type="protein sequence ID" value="KAF5321748.1"/>
    <property type="molecule type" value="Genomic_DNA"/>
</dbReference>
<gene>
    <name evidence="3" type="ORF">D9619_001272</name>
</gene>
<feature type="transmembrane region" description="Helical" evidence="1">
    <location>
        <begin position="20"/>
        <end position="39"/>
    </location>
</feature>
<dbReference type="OrthoDB" id="2745134at2759"/>
<sequence>MSSPADLDALTSGAHHLLAAKYFQLAAFVMLIYDHILTFPEEVDRIWKRKISGASILFLINRYVTPLQFIIILDAFHDPRWTKRACDNFVVFEGASTVALVAGECADHSLT</sequence>
<protein>
    <recommendedName>
        <fullName evidence="2">DUF6533 domain-containing protein</fullName>
    </recommendedName>
</protein>
<evidence type="ECO:0000313" key="3">
    <source>
        <dbReference type="EMBL" id="KAF5321748.1"/>
    </source>
</evidence>
<proteinExistence type="predicted"/>
<name>A0A8H5F3B6_9AGAR</name>
<dbReference type="InterPro" id="IPR045340">
    <property type="entry name" value="DUF6533"/>
</dbReference>
<dbReference type="AlphaFoldDB" id="A0A8H5F3B6"/>
<dbReference type="Proteomes" id="UP000567179">
    <property type="component" value="Unassembled WGS sequence"/>
</dbReference>
<keyword evidence="1" id="KW-0472">Membrane</keyword>
<evidence type="ECO:0000313" key="4">
    <source>
        <dbReference type="Proteomes" id="UP000567179"/>
    </source>
</evidence>
<evidence type="ECO:0000259" key="2">
    <source>
        <dbReference type="Pfam" id="PF20151"/>
    </source>
</evidence>
<comment type="caution">
    <text evidence="3">The sequence shown here is derived from an EMBL/GenBank/DDBJ whole genome shotgun (WGS) entry which is preliminary data.</text>
</comment>
<organism evidence="3 4">
    <name type="scientific">Psilocybe cf. subviscida</name>
    <dbReference type="NCBI Taxonomy" id="2480587"/>
    <lineage>
        <taxon>Eukaryota</taxon>
        <taxon>Fungi</taxon>
        <taxon>Dikarya</taxon>
        <taxon>Basidiomycota</taxon>
        <taxon>Agaricomycotina</taxon>
        <taxon>Agaricomycetes</taxon>
        <taxon>Agaricomycetidae</taxon>
        <taxon>Agaricales</taxon>
        <taxon>Agaricineae</taxon>
        <taxon>Strophariaceae</taxon>
        <taxon>Psilocybe</taxon>
    </lineage>
</organism>
<keyword evidence="4" id="KW-1185">Reference proteome</keyword>
<reference evidence="3 4" key="1">
    <citation type="journal article" date="2020" name="ISME J.">
        <title>Uncovering the hidden diversity of litter-decomposition mechanisms in mushroom-forming fungi.</title>
        <authorList>
            <person name="Floudas D."/>
            <person name="Bentzer J."/>
            <person name="Ahren D."/>
            <person name="Johansson T."/>
            <person name="Persson P."/>
            <person name="Tunlid A."/>
        </authorList>
    </citation>
    <scope>NUCLEOTIDE SEQUENCE [LARGE SCALE GENOMIC DNA]</scope>
    <source>
        <strain evidence="3 4">CBS 101986</strain>
    </source>
</reference>